<reference evidence="3 4" key="1">
    <citation type="journal article" date="2015" name="BMC Genomics">
        <title>Insights from the genome of Ophiocordyceps polyrhachis-furcata to pathogenicity and host specificity in insect fungi.</title>
        <authorList>
            <person name="Wichadakul D."/>
            <person name="Kobmoo N."/>
            <person name="Ingsriswang S."/>
            <person name="Tangphatsornruang S."/>
            <person name="Chantasingh D."/>
            <person name="Luangsa-ard J.J."/>
            <person name="Eurwilaichitr L."/>
        </authorList>
    </citation>
    <scope>NUCLEOTIDE SEQUENCE [LARGE SCALE GENOMIC DNA]</scope>
    <source>
        <strain evidence="3 4">BCC 54312</strain>
    </source>
</reference>
<evidence type="ECO:0000313" key="3">
    <source>
        <dbReference type="EMBL" id="RCI09646.1"/>
    </source>
</evidence>
<name>A0A367L5D5_9HYPO</name>
<protein>
    <recommendedName>
        <fullName evidence="5">Secreted protein</fullName>
    </recommendedName>
</protein>
<feature type="signal peptide" evidence="2">
    <location>
        <begin position="1"/>
        <end position="17"/>
    </location>
</feature>
<gene>
    <name evidence="3" type="ORF">L249_3987</name>
</gene>
<comment type="caution">
    <text evidence="3">The sequence shown here is derived from an EMBL/GenBank/DDBJ whole genome shotgun (WGS) entry which is preliminary data.</text>
</comment>
<feature type="chain" id="PRO_5017018548" description="Secreted protein" evidence="2">
    <location>
        <begin position="18"/>
        <end position="186"/>
    </location>
</feature>
<accession>A0A367L5D5</accession>
<keyword evidence="2" id="KW-0732">Signal</keyword>
<dbReference type="EMBL" id="LKCN02000014">
    <property type="protein sequence ID" value="RCI09646.1"/>
    <property type="molecule type" value="Genomic_DNA"/>
</dbReference>
<feature type="region of interest" description="Disordered" evidence="1">
    <location>
        <begin position="75"/>
        <end position="125"/>
    </location>
</feature>
<sequence>MWSVLRLLPCVMAGLDTVPITPHTLCDGGTQCLDTSITHYVSAQRPRLAALYEKPSPSFHYLLDEGRLQLSSALSLPTSPSRHLPQPPTTITTTTASRTDGRAETASNKDKGKKGTQKTASEKGMARHQRVDRLCFFLIPCPSSRSLTLERRPLSKTCASQQRQEPFYLPQITQKLCTSSSSPPHP</sequence>
<keyword evidence="4" id="KW-1185">Reference proteome</keyword>
<feature type="compositionally biased region" description="Basic and acidic residues" evidence="1">
    <location>
        <begin position="99"/>
        <end position="110"/>
    </location>
</feature>
<evidence type="ECO:0000256" key="1">
    <source>
        <dbReference type="SAM" id="MobiDB-lite"/>
    </source>
</evidence>
<dbReference type="Proteomes" id="UP000253664">
    <property type="component" value="Unassembled WGS sequence"/>
</dbReference>
<evidence type="ECO:0008006" key="5">
    <source>
        <dbReference type="Google" id="ProtNLM"/>
    </source>
</evidence>
<proteinExistence type="predicted"/>
<organism evidence="3 4">
    <name type="scientific">Ophiocordyceps polyrhachis-furcata BCC 54312</name>
    <dbReference type="NCBI Taxonomy" id="1330021"/>
    <lineage>
        <taxon>Eukaryota</taxon>
        <taxon>Fungi</taxon>
        <taxon>Dikarya</taxon>
        <taxon>Ascomycota</taxon>
        <taxon>Pezizomycotina</taxon>
        <taxon>Sordariomycetes</taxon>
        <taxon>Hypocreomycetidae</taxon>
        <taxon>Hypocreales</taxon>
        <taxon>Ophiocordycipitaceae</taxon>
        <taxon>Ophiocordyceps</taxon>
    </lineage>
</organism>
<evidence type="ECO:0000256" key="2">
    <source>
        <dbReference type="SAM" id="SignalP"/>
    </source>
</evidence>
<dbReference type="AlphaFoldDB" id="A0A367L5D5"/>
<evidence type="ECO:0000313" key="4">
    <source>
        <dbReference type="Proteomes" id="UP000253664"/>
    </source>
</evidence>